<dbReference type="InterPro" id="IPR000843">
    <property type="entry name" value="HTH_LacI"/>
</dbReference>
<dbReference type="KEGG" id="osg:BST96_13855"/>
<evidence type="ECO:0000313" key="5">
    <source>
        <dbReference type="EMBL" id="ARN75103.1"/>
    </source>
</evidence>
<dbReference type="EMBL" id="CP019343">
    <property type="protein sequence ID" value="ARN75103.1"/>
    <property type="molecule type" value="Genomic_DNA"/>
</dbReference>
<evidence type="ECO:0000256" key="1">
    <source>
        <dbReference type="ARBA" id="ARBA00023015"/>
    </source>
</evidence>
<keyword evidence="2" id="KW-0238">DNA-binding</keyword>
<feature type="domain" description="HTH lacI-type" evidence="4">
    <location>
        <begin position="3"/>
        <end position="57"/>
    </location>
</feature>
<dbReference type="OrthoDB" id="5718990at2"/>
<reference evidence="5 6" key="1">
    <citation type="submission" date="2016-11" db="EMBL/GenBank/DDBJ databases">
        <title>Trade-off between light-utilization and light-protection in marine flavobacteria.</title>
        <authorList>
            <person name="Kumagai Y."/>
        </authorList>
    </citation>
    <scope>NUCLEOTIDE SEQUENCE [LARGE SCALE GENOMIC DNA]</scope>
    <source>
        <strain evidence="5 6">NBRC 107125</strain>
    </source>
</reference>
<dbReference type="PROSITE" id="PS00356">
    <property type="entry name" value="HTH_LACI_1"/>
    <property type="match status" value="1"/>
</dbReference>
<dbReference type="Proteomes" id="UP000193450">
    <property type="component" value="Chromosome"/>
</dbReference>
<accession>A0A1X9NMG5</accession>
<sequence length="337" mass="36649">MRATINDVAERAGVSIKTVSRVMNNEPSVRKPTQEKVLEAVKALNYQPNAAARNLAGTKSYALAFIYDNPNAYYIIDMQNGILSACNEEGFELLIHPCNAKSQDIDAELTAMIKRSRVSGLILTPPFSEMPSVISTLEKLDVKFVRILSGAGPSDDRSPCVFIDDHQAAFAITEHLIASGHQDIGFLCGDKEHNSSQERLMGYKAALKKNGIKINRSLILAGEYSFESGVKGAQKLLAKENKPTAIFASNDEIAAGALFAARLMNIAIPSQLAITGFEDSPFSRQTWPKLTTAEQPTSTIAQSAANLLIKATRNQSDDSEDAIFTPQLIIRESTEAN</sequence>
<evidence type="ECO:0000256" key="2">
    <source>
        <dbReference type="ARBA" id="ARBA00023125"/>
    </source>
</evidence>
<dbReference type="CDD" id="cd01545">
    <property type="entry name" value="PBP1_SalR"/>
    <property type="match status" value="1"/>
</dbReference>
<dbReference type="PROSITE" id="PS50932">
    <property type="entry name" value="HTH_LACI_2"/>
    <property type="match status" value="1"/>
</dbReference>
<organism evidence="5 6">
    <name type="scientific">Oceanicoccus sagamiensis</name>
    <dbReference type="NCBI Taxonomy" id="716816"/>
    <lineage>
        <taxon>Bacteria</taxon>
        <taxon>Pseudomonadati</taxon>
        <taxon>Pseudomonadota</taxon>
        <taxon>Gammaproteobacteria</taxon>
        <taxon>Cellvibrionales</taxon>
        <taxon>Spongiibacteraceae</taxon>
        <taxon>Oceanicoccus</taxon>
    </lineage>
</organism>
<dbReference type="PRINTS" id="PR00036">
    <property type="entry name" value="HTHLACI"/>
</dbReference>
<dbReference type="Gene3D" id="1.10.260.40">
    <property type="entry name" value="lambda repressor-like DNA-binding domains"/>
    <property type="match status" value="1"/>
</dbReference>
<dbReference type="PANTHER" id="PTHR30146">
    <property type="entry name" value="LACI-RELATED TRANSCRIPTIONAL REPRESSOR"/>
    <property type="match status" value="1"/>
</dbReference>
<dbReference type="SMART" id="SM00354">
    <property type="entry name" value="HTH_LACI"/>
    <property type="match status" value="1"/>
</dbReference>
<dbReference type="PANTHER" id="PTHR30146:SF153">
    <property type="entry name" value="LACTOSE OPERON REPRESSOR"/>
    <property type="match status" value="1"/>
</dbReference>
<protein>
    <submittedName>
        <fullName evidence="5">LacI family transcriptional regulator</fullName>
    </submittedName>
</protein>
<proteinExistence type="predicted"/>
<dbReference type="Pfam" id="PF00356">
    <property type="entry name" value="LacI"/>
    <property type="match status" value="1"/>
</dbReference>
<keyword evidence="3" id="KW-0804">Transcription</keyword>
<dbReference type="RefSeq" id="WP_085759272.1">
    <property type="nucleotide sequence ID" value="NZ_CP019343.1"/>
</dbReference>
<gene>
    <name evidence="5" type="ORF">BST96_13855</name>
</gene>
<dbReference type="GO" id="GO:0003700">
    <property type="term" value="F:DNA-binding transcription factor activity"/>
    <property type="evidence" value="ECO:0007669"/>
    <property type="project" value="TreeGrafter"/>
</dbReference>
<keyword evidence="1" id="KW-0805">Transcription regulation</keyword>
<dbReference type="Pfam" id="PF13377">
    <property type="entry name" value="Peripla_BP_3"/>
    <property type="match status" value="1"/>
</dbReference>
<dbReference type="SUPFAM" id="SSF53822">
    <property type="entry name" value="Periplasmic binding protein-like I"/>
    <property type="match status" value="1"/>
</dbReference>
<keyword evidence="6" id="KW-1185">Reference proteome</keyword>
<dbReference type="Gene3D" id="3.40.50.2300">
    <property type="match status" value="2"/>
</dbReference>
<name>A0A1X9NMG5_9GAMM</name>
<dbReference type="InterPro" id="IPR010982">
    <property type="entry name" value="Lambda_DNA-bd_dom_sf"/>
</dbReference>
<dbReference type="SUPFAM" id="SSF47413">
    <property type="entry name" value="lambda repressor-like DNA-binding domains"/>
    <property type="match status" value="1"/>
</dbReference>
<evidence type="ECO:0000256" key="3">
    <source>
        <dbReference type="ARBA" id="ARBA00023163"/>
    </source>
</evidence>
<dbReference type="AlphaFoldDB" id="A0A1X9NMG5"/>
<evidence type="ECO:0000313" key="6">
    <source>
        <dbReference type="Proteomes" id="UP000193450"/>
    </source>
</evidence>
<dbReference type="InterPro" id="IPR028082">
    <property type="entry name" value="Peripla_BP_I"/>
</dbReference>
<dbReference type="STRING" id="716816.BST96_13855"/>
<evidence type="ECO:0000259" key="4">
    <source>
        <dbReference type="PROSITE" id="PS50932"/>
    </source>
</evidence>
<dbReference type="InterPro" id="IPR046335">
    <property type="entry name" value="LacI/GalR-like_sensor"/>
</dbReference>
<dbReference type="CDD" id="cd01392">
    <property type="entry name" value="HTH_LacI"/>
    <property type="match status" value="1"/>
</dbReference>
<dbReference type="GO" id="GO:0000976">
    <property type="term" value="F:transcription cis-regulatory region binding"/>
    <property type="evidence" value="ECO:0007669"/>
    <property type="project" value="TreeGrafter"/>
</dbReference>